<feature type="compositionally biased region" description="Acidic residues" evidence="1">
    <location>
        <begin position="22"/>
        <end position="33"/>
    </location>
</feature>
<dbReference type="AlphaFoldDB" id="A0A9W8K287"/>
<reference evidence="3" key="1">
    <citation type="submission" date="2022-07" db="EMBL/GenBank/DDBJ databases">
        <title>Genome Sequence of Agrocybe chaxingu.</title>
        <authorList>
            <person name="Buettner E."/>
        </authorList>
    </citation>
    <scope>NUCLEOTIDE SEQUENCE</scope>
    <source>
        <strain evidence="3">MP-N11</strain>
    </source>
</reference>
<sequence length="849" mass="97580">MPRLPQEDNLFDNRDLEGNEYPVEDEPDSEPDEPNNTVDINILDRELPSEDVEDDRNPRTLANVKAVLDKLDELNFKLIDFLDALSWGHSGCTQDAKVRNERTVMLQDRKLPKILWHWAIPPRRKGSNKKRATGASTVMKEFAVGYIKNFASKELEILAPHLLSDTSEDVRTETLVSTSFSTLASKMQTLAPILWDVLVNFAERPSKRPGAGQTSNNPKTIIMIISVLSYTRSHHRCSLQKLLALYFQFKGVSAKGFDTLHALGLTMSHKWTADSVKRISEYCMAEVKEMLKRYPWAITYDNINMPLRVFSQRIDNKGQFTSGTAATVYVKPNAQPLEPNANQRLKDKRVEGMANPLTELDIINFGDNSFPRIRKQMVFEVLKFLISSQEFDLPLYSHKDSEFLKAPPAVDQLPCGPENVALQYLLGTVDIPEASYEDNIRLVAEWLRQLGFTKKEDLKRMSTEQIITWIGDQLTIDRLRNIFKFRAEDENSFERMDFGVLVFGWFHLQMAFANSLHKQYLGTPQMRGLKHAFLLLEKKGLLKVLTKGPFHHDLNETLHHVAEAHIRLDWEEIAGVTSLADLKDRRPQELYRFAERIVDERASSEAMDKMNARPANQQDEELKQIIMWNRDVLQYIVLEQAMKTGDVGLMEAMLPHLLYRFLGGGNSKYAGEVIELLQALHRELPEDVANFVRHHCWLINTTGKPGSFIPVDKGQEWNIKDIKVTYRSQGPNIQWEYLKKLHPAIHTIRKVAIHIEEEFQTFTRGSAHTVPRKDLDVARLQQAYKDSGYHRFQRGRKVKKGMGFSDIATEGNGKLQSRTVLENWRSQRTFERSTDEDWDLGFVTSSDSE</sequence>
<dbReference type="Proteomes" id="UP001148786">
    <property type="component" value="Unassembled WGS sequence"/>
</dbReference>
<accession>A0A9W8K287</accession>
<organism evidence="3 4">
    <name type="scientific">Agrocybe chaxingu</name>
    <dbReference type="NCBI Taxonomy" id="84603"/>
    <lineage>
        <taxon>Eukaryota</taxon>
        <taxon>Fungi</taxon>
        <taxon>Dikarya</taxon>
        <taxon>Basidiomycota</taxon>
        <taxon>Agaricomycotina</taxon>
        <taxon>Agaricomycetes</taxon>
        <taxon>Agaricomycetidae</taxon>
        <taxon>Agaricales</taxon>
        <taxon>Agaricineae</taxon>
        <taxon>Strophariaceae</taxon>
        <taxon>Agrocybe</taxon>
    </lineage>
</organism>
<evidence type="ECO:0000259" key="2">
    <source>
        <dbReference type="Pfam" id="PF20231"/>
    </source>
</evidence>
<dbReference type="EMBL" id="JANKHO010001178">
    <property type="protein sequence ID" value="KAJ3503169.1"/>
    <property type="molecule type" value="Genomic_DNA"/>
</dbReference>
<evidence type="ECO:0000256" key="1">
    <source>
        <dbReference type="SAM" id="MobiDB-lite"/>
    </source>
</evidence>
<name>A0A9W8K287_9AGAR</name>
<comment type="caution">
    <text evidence="3">The sequence shown here is derived from an EMBL/GenBank/DDBJ whole genome shotgun (WGS) entry which is preliminary data.</text>
</comment>
<gene>
    <name evidence="3" type="ORF">NLJ89_g8554</name>
</gene>
<evidence type="ECO:0000313" key="3">
    <source>
        <dbReference type="EMBL" id="KAJ3503169.1"/>
    </source>
</evidence>
<dbReference type="OrthoDB" id="3251235at2759"/>
<keyword evidence="4" id="KW-1185">Reference proteome</keyword>
<dbReference type="Pfam" id="PF20231">
    <property type="entry name" value="DUF6589"/>
    <property type="match status" value="1"/>
</dbReference>
<feature type="region of interest" description="Disordered" evidence="1">
    <location>
        <begin position="1"/>
        <end position="38"/>
    </location>
</feature>
<protein>
    <recommendedName>
        <fullName evidence="2">DUF6589 domain-containing protein</fullName>
    </recommendedName>
</protein>
<proteinExistence type="predicted"/>
<evidence type="ECO:0000313" key="4">
    <source>
        <dbReference type="Proteomes" id="UP001148786"/>
    </source>
</evidence>
<feature type="domain" description="DUF6589" evidence="2">
    <location>
        <begin position="354"/>
        <end position="768"/>
    </location>
</feature>
<dbReference type="InterPro" id="IPR046496">
    <property type="entry name" value="DUF6589"/>
</dbReference>